<gene>
    <name evidence="14" type="primary">msbA</name>
    <name evidence="14" type="ORF">IMCC3135_24720</name>
</gene>
<reference evidence="14 15" key="1">
    <citation type="submission" date="2016-12" db="EMBL/GenBank/DDBJ databases">
        <authorList>
            <person name="Song W.-J."/>
            <person name="Kurnit D.M."/>
        </authorList>
    </citation>
    <scope>NUCLEOTIDE SEQUENCE [LARGE SCALE GENOMIC DNA]</scope>
    <source>
        <strain evidence="14 15">IMCC3135</strain>
    </source>
</reference>
<evidence type="ECO:0000256" key="4">
    <source>
        <dbReference type="ARBA" id="ARBA00022692"/>
    </source>
</evidence>
<dbReference type="EC" id="3.6.3.-" evidence="14"/>
<evidence type="ECO:0000256" key="3">
    <source>
        <dbReference type="ARBA" id="ARBA00022475"/>
    </source>
</evidence>
<dbReference type="GO" id="GO:0034040">
    <property type="term" value="F:ATPase-coupled lipid transmembrane transporter activity"/>
    <property type="evidence" value="ECO:0007669"/>
    <property type="project" value="InterPro"/>
</dbReference>
<dbReference type="Gene3D" id="3.40.50.300">
    <property type="entry name" value="P-loop containing nucleotide triphosphate hydrolases"/>
    <property type="match status" value="1"/>
</dbReference>
<dbReference type="AlphaFoldDB" id="A0A2Z2NZ00"/>
<dbReference type="PROSITE" id="PS00211">
    <property type="entry name" value="ABC_TRANSPORTER_1"/>
    <property type="match status" value="1"/>
</dbReference>
<keyword evidence="15" id="KW-1185">Reference proteome</keyword>
<keyword evidence="4 11" id="KW-0812">Transmembrane</keyword>
<evidence type="ECO:0000256" key="5">
    <source>
        <dbReference type="ARBA" id="ARBA00022741"/>
    </source>
</evidence>
<dbReference type="Proteomes" id="UP000250079">
    <property type="component" value="Chromosome"/>
</dbReference>
<keyword evidence="8 11" id="KW-1133">Transmembrane helix</keyword>
<keyword evidence="2" id="KW-0813">Transport</keyword>
<dbReference type="EMBL" id="CP018632">
    <property type="protein sequence ID" value="ASJ75008.1"/>
    <property type="molecule type" value="Genomic_DNA"/>
</dbReference>
<feature type="transmembrane region" description="Helical" evidence="11">
    <location>
        <begin position="269"/>
        <end position="288"/>
    </location>
</feature>
<dbReference type="SUPFAM" id="SSF52540">
    <property type="entry name" value="P-loop containing nucleoside triphosphate hydrolases"/>
    <property type="match status" value="1"/>
</dbReference>
<feature type="transmembrane region" description="Helical" evidence="11">
    <location>
        <begin position="244"/>
        <end position="263"/>
    </location>
</feature>
<evidence type="ECO:0000259" key="13">
    <source>
        <dbReference type="PROSITE" id="PS50929"/>
    </source>
</evidence>
<dbReference type="InterPro" id="IPR003593">
    <property type="entry name" value="AAA+_ATPase"/>
</dbReference>
<keyword evidence="14" id="KW-0378">Hydrolase</keyword>
<organism evidence="14 15">
    <name type="scientific">Granulosicoccus antarcticus IMCC3135</name>
    <dbReference type="NCBI Taxonomy" id="1192854"/>
    <lineage>
        <taxon>Bacteria</taxon>
        <taxon>Pseudomonadati</taxon>
        <taxon>Pseudomonadota</taxon>
        <taxon>Gammaproteobacteria</taxon>
        <taxon>Chromatiales</taxon>
        <taxon>Granulosicoccaceae</taxon>
        <taxon>Granulosicoccus</taxon>
    </lineage>
</organism>
<evidence type="ECO:0000256" key="10">
    <source>
        <dbReference type="ARBA" id="ARBA00023136"/>
    </source>
</evidence>
<name>A0A2Z2NZ00_9GAMM</name>
<evidence type="ECO:0000259" key="12">
    <source>
        <dbReference type="PROSITE" id="PS50893"/>
    </source>
</evidence>
<dbReference type="CDD" id="cd18552">
    <property type="entry name" value="ABC_6TM_MsbA_like"/>
    <property type="match status" value="1"/>
</dbReference>
<keyword evidence="5" id="KW-0547">Nucleotide-binding</keyword>
<dbReference type="PANTHER" id="PTHR43394:SF1">
    <property type="entry name" value="ATP-BINDING CASSETTE SUB-FAMILY B MEMBER 10, MITOCHONDRIAL"/>
    <property type="match status" value="1"/>
</dbReference>
<dbReference type="InterPro" id="IPR039421">
    <property type="entry name" value="Type_1_exporter"/>
</dbReference>
<evidence type="ECO:0000313" key="14">
    <source>
        <dbReference type="EMBL" id="ASJ75008.1"/>
    </source>
</evidence>
<comment type="subcellular location">
    <subcellularLocation>
        <location evidence="1">Cell membrane</location>
        <topology evidence="1">Multi-pass membrane protein</topology>
    </subcellularLocation>
</comment>
<feature type="transmembrane region" description="Helical" evidence="11">
    <location>
        <begin position="59"/>
        <end position="80"/>
    </location>
</feature>
<dbReference type="KEGG" id="gai:IMCC3135_24720"/>
<evidence type="ECO:0000256" key="2">
    <source>
        <dbReference type="ARBA" id="ARBA00022448"/>
    </source>
</evidence>
<dbReference type="SUPFAM" id="SSF90123">
    <property type="entry name" value="ABC transporter transmembrane region"/>
    <property type="match status" value="1"/>
</dbReference>
<feature type="transmembrane region" description="Helical" evidence="11">
    <location>
        <begin position="155"/>
        <end position="175"/>
    </location>
</feature>
<dbReference type="InterPro" id="IPR003439">
    <property type="entry name" value="ABC_transporter-like_ATP-bd"/>
</dbReference>
<dbReference type="InterPro" id="IPR017871">
    <property type="entry name" value="ABC_transporter-like_CS"/>
</dbReference>
<dbReference type="Pfam" id="PF00664">
    <property type="entry name" value="ABC_membrane"/>
    <property type="match status" value="1"/>
</dbReference>
<evidence type="ECO:0000313" key="15">
    <source>
        <dbReference type="Proteomes" id="UP000250079"/>
    </source>
</evidence>
<dbReference type="GO" id="GO:0005886">
    <property type="term" value="C:plasma membrane"/>
    <property type="evidence" value="ECO:0007669"/>
    <property type="project" value="UniProtKB-SubCell"/>
</dbReference>
<dbReference type="GO" id="GO:0016887">
    <property type="term" value="F:ATP hydrolysis activity"/>
    <property type="evidence" value="ECO:0007669"/>
    <property type="project" value="InterPro"/>
</dbReference>
<keyword evidence="6 14" id="KW-0067">ATP-binding</keyword>
<feature type="domain" description="ABC transporter" evidence="12">
    <location>
        <begin position="332"/>
        <end position="568"/>
    </location>
</feature>
<evidence type="ECO:0000256" key="9">
    <source>
        <dbReference type="ARBA" id="ARBA00023055"/>
    </source>
</evidence>
<dbReference type="InterPro" id="IPR027417">
    <property type="entry name" value="P-loop_NTPase"/>
</dbReference>
<keyword evidence="3" id="KW-1003">Cell membrane</keyword>
<feature type="transmembrane region" description="Helical" evidence="11">
    <location>
        <begin position="17"/>
        <end position="38"/>
    </location>
</feature>
<dbReference type="FunFam" id="3.40.50.300:FF:000218">
    <property type="entry name" value="Multidrug ABC transporter ATP-binding protein"/>
    <property type="match status" value="1"/>
</dbReference>
<keyword evidence="10 11" id="KW-0472">Membrane</keyword>
<dbReference type="InterPro" id="IPR036640">
    <property type="entry name" value="ABC1_TM_sf"/>
</dbReference>
<accession>A0A2Z2NZ00</accession>
<dbReference type="PANTHER" id="PTHR43394">
    <property type="entry name" value="ATP-DEPENDENT PERMEASE MDL1, MITOCHONDRIAL"/>
    <property type="match status" value="1"/>
</dbReference>
<dbReference type="OrthoDB" id="6336411at2"/>
<dbReference type="InterPro" id="IPR011917">
    <property type="entry name" value="ABC_transpr_lipidA"/>
</dbReference>
<keyword evidence="9" id="KW-0445">Lipid transport</keyword>
<proteinExistence type="predicted"/>
<dbReference type="NCBIfam" id="TIGR02203">
    <property type="entry name" value="MsbA_lipidA"/>
    <property type="match status" value="1"/>
</dbReference>
<dbReference type="PROSITE" id="PS50929">
    <property type="entry name" value="ABC_TM1F"/>
    <property type="match status" value="1"/>
</dbReference>
<evidence type="ECO:0000256" key="8">
    <source>
        <dbReference type="ARBA" id="ARBA00022989"/>
    </source>
</evidence>
<protein>
    <submittedName>
        <fullName evidence="14">Lipid A export ATP-binding/permease protein MsbA</fullName>
        <ecNumber evidence="14">3.6.3.-</ecNumber>
    </submittedName>
</protein>
<dbReference type="InterPro" id="IPR011527">
    <property type="entry name" value="ABC1_TM_dom"/>
</dbReference>
<evidence type="ECO:0000256" key="7">
    <source>
        <dbReference type="ARBA" id="ARBA00022967"/>
    </source>
</evidence>
<dbReference type="Pfam" id="PF00005">
    <property type="entry name" value="ABC_tran"/>
    <property type="match status" value="1"/>
</dbReference>
<evidence type="ECO:0000256" key="6">
    <source>
        <dbReference type="ARBA" id="ARBA00022840"/>
    </source>
</evidence>
<keyword evidence="7" id="KW-1278">Translocase</keyword>
<dbReference type="Gene3D" id="1.20.1560.10">
    <property type="entry name" value="ABC transporter type 1, transmembrane domain"/>
    <property type="match status" value="1"/>
</dbReference>
<dbReference type="GO" id="GO:0015421">
    <property type="term" value="F:ABC-type oligopeptide transporter activity"/>
    <property type="evidence" value="ECO:0007669"/>
    <property type="project" value="TreeGrafter"/>
</dbReference>
<feature type="domain" description="ABC transmembrane type-1" evidence="13">
    <location>
        <begin position="18"/>
        <end position="300"/>
    </location>
</feature>
<dbReference type="GO" id="GO:0005524">
    <property type="term" value="F:ATP binding"/>
    <property type="evidence" value="ECO:0007669"/>
    <property type="project" value="UniProtKB-KW"/>
</dbReference>
<dbReference type="SMART" id="SM00382">
    <property type="entry name" value="AAA"/>
    <property type="match status" value="1"/>
</dbReference>
<dbReference type="PROSITE" id="PS50893">
    <property type="entry name" value="ABC_TRANSPORTER_2"/>
    <property type="match status" value="1"/>
</dbReference>
<sequence length="571" mass="63075">MTYKRLLAYVRPYRREFIIAVIGMVGYAVTDTAFAALMKPMLDGSFVEQDKRSILMVPLLIIGIFLVRGIAGFASTYYIAWIGWRVIKQLRSEIFEKYLTLPTSFYDRASSGELISRITFNSQMVANAASSSLTVMVRDTLTAIGLFGLMFYQSWQLSLAFLIIGPIIGVIVARVSRQFRSISRSIQGSMGDVSHVIQEAVEGARVIKIFGGQQEEMQSFELANESNRAFNMKETMVKAMNEPIVQLLVALALAVIVYIASSGDADDRISVGSFMSFITAMLLLFAPLKRMTSLNSQIQKGIAAGESLFAILDLESEHDHGTQKLEENIASIEYRNVHLRYQKDKPAVLSKIDLTIASGETVAFVGESGSGKTSLVNLLPRLYELESGAVLVNGASVEDYTLASLRSRIATVSQDVMLFNDTIASNIAYGSRDTIDEKTLHAACRAAHAHDFISRLPEGYDTMVGENGVMLSGGQKQRVAIARALLKNAPILILDEATSALDTESERKVQQGLDALMEGRTTLVIAHRLSTIEQATRIVVMDRGEIVEVGTHEELLARKSHYFKLHQLQFR</sequence>
<evidence type="ECO:0000256" key="11">
    <source>
        <dbReference type="SAM" id="Phobius"/>
    </source>
</evidence>
<evidence type="ECO:0000256" key="1">
    <source>
        <dbReference type="ARBA" id="ARBA00004651"/>
    </source>
</evidence>